<dbReference type="Pfam" id="PF00924">
    <property type="entry name" value="MS_channel_2nd"/>
    <property type="match status" value="1"/>
</dbReference>
<feature type="domain" description="Mechanosensitive ion channel MscS" evidence="9">
    <location>
        <begin position="530"/>
        <end position="595"/>
    </location>
</feature>
<dbReference type="InterPro" id="IPR049142">
    <property type="entry name" value="MS_channel_1st"/>
</dbReference>
<keyword evidence="4 7" id="KW-0812">Transmembrane</keyword>
<dbReference type="SUPFAM" id="SSF50182">
    <property type="entry name" value="Sm-like ribonucleoproteins"/>
    <property type="match status" value="1"/>
</dbReference>
<evidence type="ECO:0000256" key="7">
    <source>
        <dbReference type="SAM" id="Phobius"/>
    </source>
</evidence>
<feature type="transmembrane region" description="Helical" evidence="7">
    <location>
        <begin position="513"/>
        <end position="532"/>
    </location>
</feature>
<keyword evidence="5 7" id="KW-1133">Transmembrane helix</keyword>
<evidence type="ECO:0000256" key="2">
    <source>
        <dbReference type="ARBA" id="ARBA00008017"/>
    </source>
</evidence>
<protein>
    <submittedName>
        <fullName evidence="12">Mechanosensitive ion channel family protein</fullName>
    </submittedName>
</protein>
<feature type="domain" description="Mechanosensitive ion channel transmembrane helices 2/3" evidence="11">
    <location>
        <begin position="489"/>
        <end position="529"/>
    </location>
</feature>
<feature type="transmembrane region" description="Helical" evidence="7">
    <location>
        <begin position="122"/>
        <end position="143"/>
    </location>
</feature>
<comment type="subcellular location">
    <subcellularLocation>
        <location evidence="1">Cell membrane</location>
        <topology evidence="1">Multi-pass membrane protein</topology>
    </subcellularLocation>
</comment>
<feature type="transmembrane region" description="Helical" evidence="7">
    <location>
        <begin position="284"/>
        <end position="303"/>
    </location>
</feature>
<dbReference type="SUPFAM" id="SSF82689">
    <property type="entry name" value="Mechanosensitive channel protein MscS (YggB), C-terminal domain"/>
    <property type="match status" value="1"/>
</dbReference>
<accession>A0ABS7VTV9</accession>
<dbReference type="PANTHER" id="PTHR30460">
    <property type="entry name" value="MODERATE CONDUCTANCE MECHANOSENSITIVE CHANNEL YBIO"/>
    <property type="match status" value="1"/>
</dbReference>
<feature type="transmembrane region" description="Helical" evidence="7">
    <location>
        <begin position="199"/>
        <end position="218"/>
    </location>
</feature>
<dbReference type="InterPro" id="IPR006685">
    <property type="entry name" value="MscS_channel_2nd"/>
</dbReference>
<evidence type="ECO:0000259" key="9">
    <source>
        <dbReference type="Pfam" id="PF00924"/>
    </source>
</evidence>
<dbReference type="Gene3D" id="3.30.70.100">
    <property type="match status" value="1"/>
</dbReference>
<dbReference type="InterPro" id="IPR023408">
    <property type="entry name" value="MscS_beta-dom_sf"/>
</dbReference>
<keyword evidence="13" id="KW-1185">Reference proteome</keyword>
<feature type="domain" description="Mechanosensitive ion channel MscS C-terminal" evidence="10">
    <location>
        <begin position="601"/>
        <end position="688"/>
    </location>
</feature>
<feature type="transmembrane region" description="Helical" evidence="7">
    <location>
        <begin position="485"/>
        <end position="507"/>
    </location>
</feature>
<dbReference type="EMBL" id="JAIRBM010000019">
    <property type="protein sequence ID" value="MBZ6078535.1"/>
    <property type="molecule type" value="Genomic_DNA"/>
</dbReference>
<dbReference type="InterPro" id="IPR010920">
    <property type="entry name" value="LSM_dom_sf"/>
</dbReference>
<keyword evidence="8" id="KW-0732">Signal</keyword>
<gene>
    <name evidence="12" type="ORF">K9B37_19950</name>
</gene>
<dbReference type="Proteomes" id="UP000704176">
    <property type="component" value="Unassembled WGS sequence"/>
</dbReference>
<feature type="signal peptide" evidence="8">
    <location>
        <begin position="1"/>
        <end position="26"/>
    </location>
</feature>
<evidence type="ECO:0000256" key="6">
    <source>
        <dbReference type="ARBA" id="ARBA00023136"/>
    </source>
</evidence>
<dbReference type="InterPro" id="IPR045276">
    <property type="entry name" value="YbiO_bact"/>
</dbReference>
<dbReference type="InterPro" id="IPR011014">
    <property type="entry name" value="MscS_channel_TM-2"/>
</dbReference>
<comment type="caution">
    <text evidence="12">The sequence shown here is derived from an EMBL/GenBank/DDBJ whole genome shotgun (WGS) entry which is preliminary data.</text>
</comment>
<organism evidence="12 13">
    <name type="scientific">Microvirga puerhi</name>
    <dbReference type="NCBI Taxonomy" id="2876078"/>
    <lineage>
        <taxon>Bacteria</taxon>
        <taxon>Pseudomonadati</taxon>
        <taxon>Pseudomonadota</taxon>
        <taxon>Alphaproteobacteria</taxon>
        <taxon>Hyphomicrobiales</taxon>
        <taxon>Methylobacteriaceae</taxon>
        <taxon>Microvirga</taxon>
    </lineage>
</organism>
<feature type="transmembrane region" description="Helical" evidence="7">
    <location>
        <begin position="255"/>
        <end position="272"/>
    </location>
</feature>
<evidence type="ECO:0000313" key="13">
    <source>
        <dbReference type="Proteomes" id="UP000704176"/>
    </source>
</evidence>
<feature type="transmembrane region" description="Helical" evidence="7">
    <location>
        <begin position="348"/>
        <end position="365"/>
    </location>
</feature>
<dbReference type="Gene3D" id="1.10.287.1260">
    <property type="match status" value="1"/>
</dbReference>
<evidence type="ECO:0000259" key="11">
    <source>
        <dbReference type="Pfam" id="PF21088"/>
    </source>
</evidence>
<name>A0ABS7VTV9_9HYPH</name>
<dbReference type="PANTHER" id="PTHR30460:SF0">
    <property type="entry name" value="MODERATE CONDUCTANCE MECHANOSENSITIVE CHANNEL YBIO"/>
    <property type="match status" value="1"/>
</dbReference>
<dbReference type="Pfam" id="PF21088">
    <property type="entry name" value="MS_channel_1st"/>
    <property type="match status" value="1"/>
</dbReference>
<evidence type="ECO:0000256" key="5">
    <source>
        <dbReference type="ARBA" id="ARBA00022989"/>
    </source>
</evidence>
<feature type="transmembrane region" description="Helical" evidence="7">
    <location>
        <begin position="430"/>
        <end position="448"/>
    </location>
</feature>
<keyword evidence="6 7" id="KW-0472">Membrane</keyword>
<reference evidence="12 13" key="1">
    <citation type="submission" date="2021-09" db="EMBL/GenBank/DDBJ databases">
        <title>The complete genome sequence of a new microorganism.</title>
        <authorList>
            <person name="Zi Z."/>
        </authorList>
    </citation>
    <scope>NUCLEOTIDE SEQUENCE [LARGE SCALE GENOMIC DNA]</scope>
    <source>
        <strain evidence="12 13">WGZ8</strain>
    </source>
</reference>
<evidence type="ECO:0000256" key="1">
    <source>
        <dbReference type="ARBA" id="ARBA00004651"/>
    </source>
</evidence>
<sequence length="718" mass="78775">MGADRLLKSILLALMSLMLNWSVSQAATASAPASEPPPAQVQQLLQLLQDPAVRTWIDKQQSARTQLQPDEAASPPASEMMTERIAGLREHLVALAQAAPRLPEELRQGLARLIAELQGRSLYEILVLIAAFLILGAGIEWLFEKVTAGFRERFLALPRNTPTERLRAVALRLAFSLSEVTIFALGSIGAFLAFDWPPILKEVVIACLIAGVALRLALVGGQFLLAPHSESATEVAHFRLVPTTDEAAVFWYRRLALFVGWFAIGWATIDVLRALDVSQASRALVAYGLGLGLLMIAINVVWTHPHSSAATIPPEQSNRHISKSVVASLLSVCFVLLWGLWVAGLMRLFWLGVVAILLPLTIRITERASQHIFRTGNEVPPSNEPKNLMAVYLDRGLRALLITGAALFLAHVWQIDLVAMTNQDTLLNRLLRGLLSSVVILLVADLIWQVTKTFIDRRLAQISAIASPGSEEALRQARLRTLLPIFRSIILVVLVVVAALMALAALGVEIGPLIAGAGIVGVAVGFGSQTLVRDVISGVFYLLDDAFRVGEYIQSGNYKGTVESLGFRSVKLRHHRGPIYTVPYGQLGAVENMSRDWVIDKMAINVTYDTDLAKAKQVIKKIGRELAEDPEFSPYILEPLKMQGVEQFGDFAIQIRLKMMTRPGQQFAIRRRANMLIKKAFDDNGIRFAFPTVQVAGREDEVPAAAQEGLKLLKQAPE</sequence>
<evidence type="ECO:0000256" key="3">
    <source>
        <dbReference type="ARBA" id="ARBA00022475"/>
    </source>
</evidence>
<evidence type="ECO:0000313" key="12">
    <source>
        <dbReference type="EMBL" id="MBZ6078535.1"/>
    </source>
</evidence>
<evidence type="ECO:0000256" key="8">
    <source>
        <dbReference type="SAM" id="SignalP"/>
    </source>
</evidence>
<evidence type="ECO:0000256" key="4">
    <source>
        <dbReference type="ARBA" id="ARBA00022692"/>
    </source>
</evidence>
<evidence type="ECO:0000259" key="10">
    <source>
        <dbReference type="Pfam" id="PF21082"/>
    </source>
</evidence>
<dbReference type="Gene3D" id="2.30.30.60">
    <property type="match status" value="1"/>
</dbReference>
<proteinExistence type="inferred from homology"/>
<comment type="similarity">
    <text evidence="2">Belongs to the MscS (TC 1.A.23) family.</text>
</comment>
<dbReference type="SUPFAM" id="SSF82861">
    <property type="entry name" value="Mechanosensitive channel protein MscS (YggB), transmembrane region"/>
    <property type="match status" value="1"/>
</dbReference>
<dbReference type="InterPro" id="IPR049278">
    <property type="entry name" value="MS_channel_C"/>
</dbReference>
<dbReference type="InterPro" id="IPR011066">
    <property type="entry name" value="MscS_channel_C_sf"/>
</dbReference>
<feature type="transmembrane region" description="Helical" evidence="7">
    <location>
        <begin position="396"/>
        <end position="415"/>
    </location>
</feature>
<dbReference type="RefSeq" id="WP_224315284.1">
    <property type="nucleotide sequence ID" value="NZ_JAIRBM010000019.1"/>
</dbReference>
<keyword evidence="3" id="KW-1003">Cell membrane</keyword>
<feature type="transmembrane region" description="Helical" evidence="7">
    <location>
        <begin position="324"/>
        <end position="342"/>
    </location>
</feature>
<feature type="chain" id="PRO_5046151337" evidence="8">
    <location>
        <begin position="27"/>
        <end position="718"/>
    </location>
</feature>
<dbReference type="Pfam" id="PF21082">
    <property type="entry name" value="MS_channel_3rd"/>
    <property type="match status" value="1"/>
</dbReference>
<feature type="transmembrane region" description="Helical" evidence="7">
    <location>
        <begin position="169"/>
        <end position="193"/>
    </location>
</feature>